<dbReference type="PANTHER" id="PTHR42791:SF1">
    <property type="entry name" value="N-ACETYLTRANSFERASE DOMAIN-CONTAINING PROTEIN"/>
    <property type="match status" value="1"/>
</dbReference>
<keyword evidence="3" id="KW-0808">Transferase</keyword>
<name>A0A2T0A1P1_RHOTO</name>
<evidence type="ECO:0000259" key="2">
    <source>
        <dbReference type="PROSITE" id="PS51186"/>
    </source>
</evidence>
<dbReference type="Pfam" id="PF00583">
    <property type="entry name" value="Acetyltransf_1"/>
    <property type="match status" value="2"/>
</dbReference>
<dbReference type="GO" id="GO:0016747">
    <property type="term" value="F:acyltransferase activity, transferring groups other than amino-acyl groups"/>
    <property type="evidence" value="ECO:0007669"/>
    <property type="project" value="InterPro"/>
</dbReference>
<reference evidence="3 4" key="1">
    <citation type="journal article" date="2018" name="Elife">
        <title>Functional genomics of lipid metabolism in the oleaginous yeast Rhodosporidium toruloides.</title>
        <authorList>
            <person name="Coradetti S.T."/>
            <person name="Pinel D."/>
            <person name="Geiselman G."/>
            <person name="Ito M."/>
            <person name="Mondo S."/>
            <person name="Reilly M.C."/>
            <person name="Cheng Y.F."/>
            <person name="Bauer S."/>
            <person name="Grigoriev I."/>
            <person name="Gladden J.M."/>
            <person name="Simmons B.A."/>
            <person name="Brem R."/>
            <person name="Arkin A.P."/>
            <person name="Skerker J.M."/>
        </authorList>
    </citation>
    <scope>NUCLEOTIDE SEQUENCE [LARGE SCALE GENOMIC DNA]</scope>
    <source>
        <strain evidence="3 4">NBRC 0880</strain>
    </source>
</reference>
<feature type="domain" description="N-acetyltransferase" evidence="2">
    <location>
        <begin position="4"/>
        <end position="201"/>
    </location>
</feature>
<dbReference type="SUPFAM" id="SSF55729">
    <property type="entry name" value="Acyl-CoA N-acyltransferases (Nat)"/>
    <property type="match status" value="2"/>
</dbReference>
<gene>
    <name evidence="3" type="ORF">AAT19DRAFT_10037</name>
</gene>
<dbReference type="OrthoDB" id="2533247at2759"/>
<evidence type="ECO:0000313" key="3">
    <source>
        <dbReference type="EMBL" id="PRQ71922.1"/>
    </source>
</evidence>
<comment type="caution">
    <text evidence="3">The sequence shown here is derived from an EMBL/GenBank/DDBJ whole genome shotgun (WGS) entry which is preliminary data.</text>
</comment>
<evidence type="ECO:0000256" key="1">
    <source>
        <dbReference type="SAM" id="MobiDB-lite"/>
    </source>
</evidence>
<organism evidence="3 4">
    <name type="scientific">Rhodotorula toruloides</name>
    <name type="common">Yeast</name>
    <name type="synonym">Rhodosporidium toruloides</name>
    <dbReference type="NCBI Taxonomy" id="5286"/>
    <lineage>
        <taxon>Eukaryota</taxon>
        <taxon>Fungi</taxon>
        <taxon>Dikarya</taxon>
        <taxon>Basidiomycota</taxon>
        <taxon>Pucciniomycotina</taxon>
        <taxon>Microbotryomycetes</taxon>
        <taxon>Sporidiobolales</taxon>
        <taxon>Sporidiobolaceae</taxon>
        <taxon>Rhodotorula</taxon>
    </lineage>
</organism>
<dbReference type="Gene3D" id="3.40.630.30">
    <property type="match status" value="2"/>
</dbReference>
<protein>
    <submittedName>
        <fullName evidence="3">Acyl-CoA N-acyltransferase</fullName>
    </submittedName>
</protein>
<dbReference type="PROSITE" id="PS51186">
    <property type="entry name" value="GNAT"/>
    <property type="match status" value="1"/>
</dbReference>
<keyword evidence="3" id="KW-0012">Acyltransferase</keyword>
<dbReference type="AlphaFoldDB" id="A0A2T0A1P1"/>
<proteinExistence type="predicted"/>
<dbReference type="EMBL" id="LCTV02000011">
    <property type="protein sequence ID" value="PRQ71922.1"/>
    <property type="molecule type" value="Genomic_DNA"/>
</dbReference>
<dbReference type="PANTHER" id="PTHR42791">
    <property type="entry name" value="GNAT FAMILY ACETYLTRANSFERASE"/>
    <property type="match status" value="1"/>
</dbReference>
<sequence>MPVTVERVVHPADLPTLASLHQAAFGPYPTHDLLWRDADPEAERRWLASIFAGPLKKPDEPMFKAVDEDGRVVGFALWKVKPGKGEEQPKEDEAFPDLPEGADVELTKEFFGKLDALRNTYGDEGPHIHLDTLVVSPTAQRKGVGHALMAWGLAEADERGVPAFIEASEQGFGLYQKFGFVRTQPDLACGPNGVVAVTPMRRSPRKASQSAKVTVHRVSDPAELPTLAALARTAFSPYPTHRLTWADASHQDEQRWKVTKYTRSLEKANEHMFKAVDGRGEVVGFALWKVLPAHDGAKAGDAEETLNFPNGVNLELTKELFAKVGDLRTTYGNGGQYIHLDTLVVSPTAQRGGIGRALMAWGLAEADRLSAPVFLESTPDVAAQRVTSFTSGAASSGRAKTSQSAPSPSHQ</sequence>
<dbReference type="Proteomes" id="UP000239560">
    <property type="component" value="Unassembled WGS sequence"/>
</dbReference>
<feature type="region of interest" description="Disordered" evidence="1">
    <location>
        <begin position="389"/>
        <end position="411"/>
    </location>
</feature>
<dbReference type="CDD" id="cd04301">
    <property type="entry name" value="NAT_SF"/>
    <property type="match status" value="2"/>
</dbReference>
<dbReference type="InterPro" id="IPR052523">
    <property type="entry name" value="Trichothecene_AcTrans"/>
</dbReference>
<dbReference type="InterPro" id="IPR000182">
    <property type="entry name" value="GNAT_dom"/>
</dbReference>
<evidence type="ECO:0000313" key="4">
    <source>
        <dbReference type="Proteomes" id="UP000239560"/>
    </source>
</evidence>
<dbReference type="InterPro" id="IPR016181">
    <property type="entry name" value="Acyl_CoA_acyltransferase"/>
</dbReference>
<accession>A0A2T0A1P1</accession>